<evidence type="ECO:0000256" key="1">
    <source>
        <dbReference type="SAM" id="MobiDB-lite"/>
    </source>
</evidence>
<gene>
    <name evidence="2" type="ORF">FHU33_0389</name>
</gene>
<dbReference type="RefSeq" id="WP_142023828.1">
    <property type="nucleotide sequence ID" value="NZ_VFQE01000001.1"/>
</dbReference>
<evidence type="ECO:0000313" key="2">
    <source>
        <dbReference type="EMBL" id="TQN41037.1"/>
    </source>
</evidence>
<dbReference type="EMBL" id="VFQE01000001">
    <property type="protein sequence ID" value="TQN41037.1"/>
    <property type="molecule type" value="Genomic_DNA"/>
</dbReference>
<comment type="caution">
    <text evidence="2">The sequence shown here is derived from an EMBL/GenBank/DDBJ whole genome shotgun (WGS) entry which is preliminary data.</text>
</comment>
<keyword evidence="3" id="KW-1185">Reference proteome</keyword>
<feature type="compositionally biased region" description="Polar residues" evidence="1">
    <location>
        <begin position="1"/>
        <end position="15"/>
    </location>
</feature>
<protein>
    <submittedName>
        <fullName evidence="2">Uncharacterized protein</fullName>
    </submittedName>
</protein>
<evidence type="ECO:0000313" key="3">
    <source>
        <dbReference type="Proteomes" id="UP000319865"/>
    </source>
</evidence>
<dbReference type="Proteomes" id="UP000319865">
    <property type="component" value="Unassembled WGS sequence"/>
</dbReference>
<dbReference type="OrthoDB" id="5194127at2"/>
<organism evidence="2 3">
    <name type="scientific">Blastococcus colisei</name>
    <dbReference type="NCBI Taxonomy" id="1564162"/>
    <lineage>
        <taxon>Bacteria</taxon>
        <taxon>Bacillati</taxon>
        <taxon>Actinomycetota</taxon>
        <taxon>Actinomycetes</taxon>
        <taxon>Geodermatophilales</taxon>
        <taxon>Geodermatophilaceae</taxon>
        <taxon>Blastococcus</taxon>
    </lineage>
</organism>
<accession>A0A543PAC2</accession>
<sequence length="60" mass="6026">MSESDSTGYNDSPDTTDSDIGPGGSQHEGADVPADGGATLTTDDDAQKDDGIVRPGNEAD</sequence>
<reference evidence="2 3" key="1">
    <citation type="submission" date="2019-06" db="EMBL/GenBank/DDBJ databases">
        <title>Sequencing the genomes of 1000 actinobacteria strains.</title>
        <authorList>
            <person name="Klenk H.-P."/>
        </authorList>
    </citation>
    <scope>NUCLEOTIDE SEQUENCE [LARGE SCALE GENOMIC DNA]</scope>
    <source>
        <strain evidence="2 3">DSM 46837</strain>
    </source>
</reference>
<feature type="region of interest" description="Disordered" evidence="1">
    <location>
        <begin position="1"/>
        <end position="60"/>
    </location>
</feature>
<dbReference type="AlphaFoldDB" id="A0A543PAC2"/>
<name>A0A543PAC2_9ACTN</name>
<proteinExistence type="predicted"/>